<feature type="transmembrane region" description="Helical" evidence="1">
    <location>
        <begin position="36"/>
        <end position="54"/>
    </location>
</feature>
<dbReference type="Proteomes" id="UP000396835">
    <property type="component" value="Unassembled WGS sequence"/>
</dbReference>
<evidence type="ECO:0000313" key="3">
    <source>
        <dbReference type="Proteomes" id="UP000396835"/>
    </source>
</evidence>
<accession>A0A449I1Z6</accession>
<sequence length="114" mass="12697">MKTRFIVIGLAACFLTAAFLGHFRKEFIATNHINDYHIGQYLDGGVFLLTTYFISHLFGKNKVVLKNTLVIVGIGIAFCNLYGDLYKTAGAVCMGFLLILSAQLSERKKKNCNK</sequence>
<feature type="transmembrane region" description="Helical" evidence="1">
    <location>
        <begin position="63"/>
        <end position="83"/>
    </location>
</feature>
<organism evidence="2 3">
    <name type="scientific">Prevotella heparinolytica</name>
    <dbReference type="NCBI Taxonomy" id="28113"/>
    <lineage>
        <taxon>Bacteria</taxon>
        <taxon>Pseudomonadati</taxon>
        <taxon>Bacteroidota</taxon>
        <taxon>Bacteroidia</taxon>
        <taxon>Bacteroidales</taxon>
        <taxon>Bacteroidaceae</taxon>
        <taxon>Bacteroides</taxon>
    </lineage>
</organism>
<evidence type="ECO:0000256" key="1">
    <source>
        <dbReference type="SAM" id="Phobius"/>
    </source>
</evidence>
<name>A0A449I1Z6_9BACE</name>
<protein>
    <submittedName>
        <fullName evidence="2">Uncharacterized protein</fullName>
    </submittedName>
</protein>
<evidence type="ECO:0000313" key="2">
    <source>
        <dbReference type="EMBL" id="VFB13475.1"/>
    </source>
</evidence>
<dbReference type="EMBL" id="CAACYH010000004">
    <property type="protein sequence ID" value="VFB13475.1"/>
    <property type="molecule type" value="Genomic_DNA"/>
</dbReference>
<feature type="transmembrane region" description="Helical" evidence="1">
    <location>
        <begin position="89"/>
        <end position="105"/>
    </location>
</feature>
<proteinExistence type="predicted"/>
<keyword evidence="1" id="KW-0472">Membrane</keyword>
<gene>
    <name evidence="2" type="ORF">NCTC7812_00999</name>
</gene>
<dbReference type="OrthoDB" id="9977102at2"/>
<dbReference type="RefSeq" id="WP_131751842.1">
    <property type="nucleotide sequence ID" value="NZ_CAACYH010000004.1"/>
</dbReference>
<dbReference type="AlphaFoldDB" id="A0A449I1Z6"/>
<reference evidence="2 3" key="1">
    <citation type="submission" date="2019-02" db="EMBL/GenBank/DDBJ databases">
        <authorList>
            <consortium name="Pathogen Informatics"/>
        </authorList>
    </citation>
    <scope>NUCLEOTIDE SEQUENCE [LARGE SCALE GENOMIC DNA]</scope>
    <source>
        <strain evidence="2 3">3012STDY7078512</strain>
    </source>
</reference>
<keyword evidence="1" id="KW-1133">Transmembrane helix</keyword>
<keyword evidence="1" id="KW-0812">Transmembrane</keyword>